<evidence type="ECO:0000256" key="1">
    <source>
        <dbReference type="SAM" id="SignalP"/>
    </source>
</evidence>
<gene>
    <name evidence="2" type="ORF">ACFOEV_06650</name>
</gene>
<evidence type="ECO:0000313" key="3">
    <source>
        <dbReference type="Proteomes" id="UP001595579"/>
    </source>
</evidence>
<reference evidence="3" key="1">
    <citation type="journal article" date="2019" name="Int. J. Syst. Evol. Microbiol.">
        <title>The Global Catalogue of Microorganisms (GCM) 10K type strain sequencing project: providing services to taxonomists for standard genome sequencing and annotation.</title>
        <authorList>
            <consortium name="The Broad Institute Genomics Platform"/>
            <consortium name="The Broad Institute Genome Sequencing Center for Infectious Disease"/>
            <person name="Wu L."/>
            <person name="Ma J."/>
        </authorList>
    </citation>
    <scope>NUCLEOTIDE SEQUENCE [LARGE SCALE GENOMIC DNA]</scope>
    <source>
        <strain evidence="3">CECT 7698</strain>
    </source>
</reference>
<dbReference type="PROSITE" id="PS51257">
    <property type="entry name" value="PROKAR_LIPOPROTEIN"/>
    <property type="match status" value="1"/>
</dbReference>
<keyword evidence="1" id="KW-0732">Signal</keyword>
<evidence type="ECO:0008006" key="4">
    <source>
        <dbReference type="Google" id="ProtNLM"/>
    </source>
</evidence>
<evidence type="ECO:0000313" key="2">
    <source>
        <dbReference type="EMBL" id="MFC3283287.1"/>
    </source>
</evidence>
<name>A0ABV7LLX7_9GAMM</name>
<accession>A0ABV7LLX7</accession>
<dbReference type="Proteomes" id="UP001595579">
    <property type="component" value="Unassembled WGS sequence"/>
</dbReference>
<protein>
    <recommendedName>
        <fullName evidence="4">Lipoprotein</fullName>
    </recommendedName>
</protein>
<feature type="chain" id="PRO_5046398400" description="Lipoprotein" evidence="1">
    <location>
        <begin position="20"/>
        <end position="121"/>
    </location>
</feature>
<sequence length="121" mass="13001">MILRGLLLFGIVLTLAACATTPAPVEPRAMTLAASQQRVLEEGVAMLAERGYVIRHADTDLGRAEAVSATWPGYQITLQVDAVGEDSSRVAFSGQRGQRPLEPYSLDRLLVDLQARLGLAP</sequence>
<dbReference type="RefSeq" id="WP_386772354.1">
    <property type="nucleotide sequence ID" value="NZ_JBHRUG010000016.1"/>
</dbReference>
<organism evidence="2 3">
    <name type="scientific">Litchfieldella rifensis</name>
    <dbReference type="NCBI Taxonomy" id="762643"/>
    <lineage>
        <taxon>Bacteria</taxon>
        <taxon>Pseudomonadati</taxon>
        <taxon>Pseudomonadota</taxon>
        <taxon>Gammaproteobacteria</taxon>
        <taxon>Oceanospirillales</taxon>
        <taxon>Halomonadaceae</taxon>
        <taxon>Litchfieldella</taxon>
    </lineage>
</organism>
<comment type="caution">
    <text evidence="2">The sequence shown here is derived from an EMBL/GenBank/DDBJ whole genome shotgun (WGS) entry which is preliminary data.</text>
</comment>
<keyword evidence="3" id="KW-1185">Reference proteome</keyword>
<proteinExistence type="predicted"/>
<dbReference type="EMBL" id="JBHRUG010000016">
    <property type="protein sequence ID" value="MFC3283287.1"/>
    <property type="molecule type" value="Genomic_DNA"/>
</dbReference>
<feature type="signal peptide" evidence="1">
    <location>
        <begin position="1"/>
        <end position="19"/>
    </location>
</feature>